<dbReference type="AlphaFoldDB" id="A0A7J6FNJ1"/>
<organism evidence="1 2">
    <name type="scientific">Cannabis sativa</name>
    <name type="common">Hemp</name>
    <name type="synonym">Marijuana</name>
    <dbReference type="NCBI Taxonomy" id="3483"/>
    <lineage>
        <taxon>Eukaryota</taxon>
        <taxon>Viridiplantae</taxon>
        <taxon>Streptophyta</taxon>
        <taxon>Embryophyta</taxon>
        <taxon>Tracheophyta</taxon>
        <taxon>Spermatophyta</taxon>
        <taxon>Magnoliopsida</taxon>
        <taxon>eudicotyledons</taxon>
        <taxon>Gunneridae</taxon>
        <taxon>Pentapetalae</taxon>
        <taxon>rosids</taxon>
        <taxon>fabids</taxon>
        <taxon>Rosales</taxon>
        <taxon>Cannabaceae</taxon>
        <taxon>Cannabis</taxon>
    </lineage>
</organism>
<accession>A0A7J6FNJ1</accession>
<keyword evidence="2" id="KW-1185">Reference proteome</keyword>
<evidence type="ECO:0000313" key="1">
    <source>
        <dbReference type="EMBL" id="KAF4372286.1"/>
    </source>
</evidence>
<dbReference type="EMBL" id="JAATIQ010000188">
    <property type="protein sequence ID" value="KAF4372286.1"/>
    <property type="molecule type" value="Genomic_DNA"/>
</dbReference>
<protein>
    <submittedName>
        <fullName evidence="1">Uncharacterized protein</fullName>
    </submittedName>
</protein>
<name>A0A7J6FNJ1_CANSA</name>
<reference evidence="1 2" key="1">
    <citation type="journal article" date="2020" name="bioRxiv">
        <title>Sequence and annotation of 42 cannabis genomes reveals extensive copy number variation in cannabinoid synthesis and pathogen resistance genes.</title>
        <authorList>
            <person name="Mckernan K.J."/>
            <person name="Helbert Y."/>
            <person name="Kane L.T."/>
            <person name="Ebling H."/>
            <person name="Zhang L."/>
            <person name="Liu B."/>
            <person name="Eaton Z."/>
            <person name="Mclaughlin S."/>
            <person name="Kingan S."/>
            <person name="Baybayan P."/>
            <person name="Concepcion G."/>
            <person name="Jordan M."/>
            <person name="Riva A."/>
            <person name="Barbazuk W."/>
            <person name="Harkins T."/>
        </authorList>
    </citation>
    <scope>NUCLEOTIDE SEQUENCE [LARGE SCALE GENOMIC DNA]</scope>
    <source>
        <strain evidence="2">cv. Jamaican Lion 4</strain>
        <tissue evidence="1">Leaf</tissue>
    </source>
</reference>
<dbReference type="Proteomes" id="UP000583929">
    <property type="component" value="Unassembled WGS sequence"/>
</dbReference>
<proteinExistence type="predicted"/>
<gene>
    <name evidence="1" type="ORF">G4B88_007030</name>
</gene>
<sequence length="137" mass="15498">MHKAKPKTEIYLSFSIPTFANENVIHEILGSRNAPRFLESFSIVSNLQVEVPKETSTYKSLGNLSKDTHPCISKYSNDSNSHISFGKISERVVKLEQPLRSSKLVDSSLIRYNSLFKLTGARTEVQQLMVLFCQFKG</sequence>
<comment type="caution">
    <text evidence="1">The sequence shown here is derived from an EMBL/GenBank/DDBJ whole genome shotgun (WGS) entry which is preliminary data.</text>
</comment>
<evidence type="ECO:0000313" key="2">
    <source>
        <dbReference type="Proteomes" id="UP000583929"/>
    </source>
</evidence>